<dbReference type="AlphaFoldDB" id="A0A1A9AIC1"/>
<dbReference type="InterPro" id="IPR008780">
    <property type="entry name" value="Plasmodium_Vir"/>
</dbReference>
<dbReference type="EMBL" id="FLRD01000898">
    <property type="protein sequence ID" value="SBT55843.1"/>
    <property type="molecule type" value="Genomic_DNA"/>
</dbReference>
<reference evidence="2" key="1">
    <citation type="submission" date="2016-05" db="EMBL/GenBank/DDBJ databases">
        <authorList>
            <person name="Naeem Raeece"/>
        </authorList>
    </citation>
    <scope>NUCLEOTIDE SEQUENCE [LARGE SCALE GENOMIC DNA]</scope>
</reference>
<name>A0A1A9AIC1_PLAOA</name>
<protein>
    <submittedName>
        <fullName evidence="1">PIR Superfamily Protein</fullName>
    </submittedName>
</protein>
<keyword evidence="2" id="KW-1185">Reference proteome</keyword>
<sequence>MPEEISLENLPSREFYEEVQECMNHEDISISINNLQPSIAGDWLNNFRNYSETYLDKYITEGSSVNASKRCRDYVYLLLDVKKMIKDSKDPQSYTLVEQTIDNFNTTLQSYGYNNCSMFQPSEYSDLENIKKLDDFFQDIAYITSRIEEINKSSECHVINSHFKSTNIELNAIYQSNTPKYDEILKYYEINGKEDIDRMINQITCSTSINNPEREPQMSSAHTSVLASFSLLGISLFSFFLYKHTPLGALFNTGIAKMKKGSIDEEFENFLDHSETTHAKPHNIDYNISYNSS</sequence>
<dbReference type="Pfam" id="PF05795">
    <property type="entry name" value="Plasmodium_Vir"/>
    <property type="match status" value="1"/>
</dbReference>
<gene>
    <name evidence="1" type="ORF">POVWA1_072650</name>
</gene>
<evidence type="ECO:0000313" key="1">
    <source>
        <dbReference type="EMBL" id="SBT55843.1"/>
    </source>
</evidence>
<dbReference type="Proteomes" id="UP000078555">
    <property type="component" value="Unassembled WGS sequence"/>
</dbReference>
<accession>A0A1A9AIC1</accession>
<proteinExistence type="predicted"/>
<organism evidence="1 2">
    <name type="scientific">Plasmodium ovale wallikeri</name>
    <dbReference type="NCBI Taxonomy" id="864142"/>
    <lineage>
        <taxon>Eukaryota</taxon>
        <taxon>Sar</taxon>
        <taxon>Alveolata</taxon>
        <taxon>Apicomplexa</taxon>
        <taxon>Aconoidasida</taxon>
        <taxon>Haemosporida</taxon>
        <taxon>Plasmodiidae</taxon>
        <taxon>Plasmodium</taxon>
        <taxon>Plasmodium (Plasmodium)</taxon>
    </lineage>
</organism>
<evidence type="ECO:0000313" key="2">
    <source>
        <dbReference type="Proteomes" id="UP000078555"/>
    </source>
</evidence>